<keyword evidence="2" id="KW-1185">Reference proteome</keyword>
<name>A0A9Q1QDD0_9CARY</name>
<protein>
    <submittedName>
        <fullName evidence="1">Uncharacterized protein</fullName>
    </submittedName>
</protein>
<accession>A0A9Q1QDD0</accession>
<dbReference type="AlphaFoldDB" id="A0A9Q1QDD0"/>
<comment type="caution">
    <text evidence="1">The sequence shown here is derived from an EMBL/GenBank/DDBJ whole genome shotgun (WGS) entry which is preliminary data.</text>
</comment>
<sequence length="180" mass="20873">MLSASYQRKQKLKGKKAKEFNNRMSPKELRRLNENLNNKQAVKEVVASSTKKLIRYRKTRSVGDRGGRLHDVSIPKGSFKVIEANDEINASVKGKSLLKHWIEQWRDRDRVPKCAYMIAMMESQVDKGEDFRRYFIAFVVPIFVHCNQRGDVNYLIINTLLDLGNIVDLNRAQYTMAVLI</sequence>
<proteinExistence type="predicted"/>
<evidence type="ECO:0000313" key="1">
    <source>
        <dbReference type="EMBL" id="KAJ8438042.1"/>
    </source>
</evidence>
<dbReference type="OrthoDB" id="1305300at2759"/>
<gene>
    <name evidence="1" type="ORF">Cgig2_014171</name>
</gene>
<reference evidence="1" key="1">
    <citation type="submission" date="2022-04" db="EMBL/GenBank/DDBJ databases">
        <title>Carnegiea gigantea Genome sequencing and assembly v2.</title>
        <authorList>
            <person name="Copetti D."/>
            <person name="Sanderson M.J."/>
            <person name="Burquez A."/>
            <person name="Wojciechowski M.F."/>
        </authorList>
    </citation>
    <scope>NUCLEOTIDE SEQUENCE</scope>
    <source>
        <strain evidence="1">SGP5-SGP5p</strain>
        <tissue evidence="1">Aerial part</tissue>
    </source>
</reference>
<evidence type="ECO:0000313" key="2">
    <source>
        <dbReference type="Proteomes" id="UP001153076"/>
    </source>
</evidence>
<dbReference type="Proteomes" id="UP001153076">
    <property type="component" value="Unassembled WGS sequence"/>
</dbReference>
<dbReference type="EMBL" id="JAKOGI010000272">
    <property type="protein sequence ID" value="KAJ8438042.1"/>
    <property type="molecule type" value="Genomic_DNA"/>
</dbReference>
<organism evidence="1 2">
    <name type="scientific">Carnegiea gigantea</name>
    <dbReference type="NCBI Taxonomy" id="171969"/>
    <lineage>
        <taxon>Eukaryota</taxon>
        <taxon>Viridiplantae</taxon>
        <taxon>Streptophyta</taxon>
        <taxon>Embryophyta</taxon>
        <taxon>Tracheophyta</taxon>
        <taxon>Spermatophyta</taxon>
        <taxon>Magnoliopsida</taxon>
        <taxon>eudicotyledons</taxon>
        <taxon>Gunneridae</taxon>
        <taxon>Pentapetalae</taxon>
        <taxon>Caryophyllales</taxon>
        <taxon>Cactineae</taxon>
        <taxon>Cactaceae</taxon>
        <taxon>Cactoideae</taxon>
        <taxon>Echinocereeae</taxon>
        <taxon>Carnegiea</taxon>
    </lineage>
</organism>